<dbReference type="AlphaFoldDB" id="A0AAQ3Q345"/>
<evidence type="ECO:0000313" key="3">
    <source>
        <dbReference type="Proteomes" id="UP001327560"/>
    </source>
</evidence>
<protein>
    <submittedName>
        <fullName evidence="2">Uncharacterized protein</fullName>
    </submittedName>
</protein>
<dbReference type="EMBL" id="CP136890">
    <property type="protein sequence ID" value="WOK94795.1"/>
    <property type="molecule type" value="Genomic_DNA"/>
</dbReference>
<dbReference type="PANTHER" id="PTHR33355:SF5">
    <property type="entry name" value="F12F1.23 PROTEIN"/>
    <property type="match status" value="1"/>
</dbReference>
<dbReference type="Proteomes" id="UP001327560">
    <property type="component" value="Chromosome 1"/>
</dbReference>
<evidence type="ECO:0000256" key="1">
    <source>
        <dbReference type="SAM" id="MobiDB-lite"/>
    </source>
</evidence>
<organism evidence="2 3">
    <name type="scientific">Canna indica</name>
    <name type="common">Indian-shot</name>
    <dbReference type="NCBI Taxonomy" id="4628"/>
    <lineage>
        <taxon>Eukaryota</taxon>
        <taxon>Viridiplantae</taxon>
        <taxon>Streptophyta</taxon>
        <taxon>Embryophyta</taxon>
        <taxon>Tracheophyta</taxon>
        <taxon>Spermatophyta</taxon>
        <taxon>Magnoliopsida</taxon>
        <taxon>Liliopsida</taxon>
        <taxon>Zingiberales</taxon>
        <taxon>Cannaceae</taxon>
        <taxon>Canna</taxon>
    </lineage>
</organism>
<feature type="region of interest" description="Disordered" evidence="1">
    <location>
        <begin position="43"/>
        <end position="103"/>
    </location>
</feature>
<proteinExistence type="predicted"/>
<reference evidence="2 3" key="1">
    <citation type="submission" date="2023-10" db="EMBL/GenBank/DDBJ databases">
        <title>Chromosome-scale genome assembly provides insights into flower coloration mechanisms of Canna indica.</title>
        <authorList>
            <person name="Li C."/>
        </authorList>
    </citation>
    <scope>NUCLEOTIDE SEQUENCE [LARGE SCALE GENOMIC DNA]</scope>
    <source>
        <tissue evidence="2">Flower</tissue>
    </source>
</reference>
<keyword evidence="3" id="KW-1185">Reference proteome</keyword>
<feature type="compositionally biased region" description="Low complexity" evidence="1">
    <location>
        <begin position="59"/>
        <end position="103"/>
    </location>
</feature>
<name>A0AAQ3Q345_9LILI</name>
<gene>
    <name evidence="2" type="ORF">Cni_G03500</name>
</gene>
<evidence type="ECO:0000313" key="2">
    <source>
        <dbReference type="EMBL" id="WOK94795.1"/>
    </source>
</evidence>
<dbReference type="PANTHER" id="PTHR33355">
    <property type="entry name" value="WALL-ASSOCIATED RECEPTOR KINASE CARBOXY-TERMINAL PROTEIN-RELATED"/>
    <property type="match status" value="1"/>
</dbReference>
<sequence length="181" mass="19587">MLLCANDSRLLLRTPSGTYPVATVDYADPHLVVTNPSMWKCRSSDVDGAVPPRRPSNPFSLDSSTRFSLSSTAARTPSSSSPSPPSASASRTVATPPATASATCAATCRIAPTRRDAEDKPRTPTGDWADELRTLTGEWANKSRTFRLQRRCSHAGDAEGFSRGEWADADDNRQEIVGWME</sequence>
<accession>A0AAQ3Q345</accession>